<dbReference type="AlphaFoldDB" id="A0A2K3ML38"/>
<feature type="non-terminal residue" evidence="1">
    <location>
        <position position="1"/>
    </location>
</feature>
<protein>
    <submittedName>
        <fullName evidence="1">Uncharacterized protein</fullName>
    </submittedName>
</protein>
<comment type="caution">
    <text evidence="1">The sequence shown here is derived from an EMBL/GenBank/DDBJ whole genome shotgun (WGS) entry which is preliminary data.</text>
</comment>
<gene>
    <name evidence="1" type="ORF">L195_g047616</name>
</gene>
<organism evidence="1 2">
    <name type="scientific">Trifolium pratense</name>
    <name type="common">Red clover</name>
    <dbReference type="NCBI Taxonomy" id="57577"/>
    <lineage>
        <taxon>Eukaryota</taxon>
        <taxon>Viridiplantae</taxon>
        <taxon>Streptophyta</taxon>
        <taxon>Embryophyta</taxon>
        <taxon>Tracheophyta</taxon>
        <taxon>Spermatophyta</taxon>
        <taxon>Magnoliopsida</taxon>
        <taxon>eudicotyledons</taxon>
        <taxon>Gunneridae</taxon>
        <taxon>Pentapetalae</taxon>
        <taxon>rosids</taxon>
        <taxon>fabids</taxon>
        <taxon>Fabales</taxon>
        <taxon>Fabaceae</taxon>
        <taxon>Papilionoideae</taxon>
        <taxon>50 kb inversion clade</taxon>
        <taxon>NPAAA clade</taxon>
        <taxon>Hologalegina</taxon>
        <taxon>IRL clade</taxon>
        <taxon>Trifolieae</taxon>
        <taxon>Trifolium</taxon>
    </lineage>
</organism>
<accession>A0A2K3ML38</accession>
<reference evidence="1 2" key="2">
    <citation type="journal article" date="2017" name="Front. Plant Sci.">
        <title>Gene Classification and Mining of Molecular Markers Useful in Red Clover (Trifolium pratense) Breeding.</title>
        <authorList>
            <person name="Istvanek J."/>
            <person name="Dluhosova J."/>
            <person name="Dluhos P."/>
            <person name="Patkova L."/>
            <person name="Nedelnik J."/>
            <person name="Repkova J."/>
        </authorList>
    </citation>
    <scope>NUCLEOTIDE SEQUENCE [LARGE SCALE GENOMIC DNA]</scope>
    <source>
        <strain evidence="2">cv. Tatra</strain>
        <tissue evidence="1">Young leaves</tissue>
    </source>
</reference>
<sequence>EFKEDVEHEKVEAEIDEVVAEHERVADDLALVEKGEGGRSYLSPEGKEKGH</sequence>
<dbReference type="EMBL" id="ASHM01066404">
    <property type="protein sequence ID" value="PNX91485.1"/>
    <property type="molecule type" value="Genomic_DNA"/>
</dbReference>
<name>A0A2K3ML38_TRIPR</name>
<reference evidence="1 2" key="1">
    <citation type="journal article" date="2014" name="Am. J. Bot.">
        <title>Genome assembly and annotation for red clover (Trifolium pratense; Fabaceae).</title>
        <authorList>
            <person name="Istvanek J."/>
            <person name="Jaros M."/>
            <person name="Krenek A."/>
            <person name="Repkova J."/>
        </authorList>
    </citation>
    <scope>NUCLEOTIDE SEQUENCE [LARGE SCALE GENOMIC DNA]</scope>
    <source>
        <strain evidence="2">cv. Tatra</strain>
        <tissue evidence="1">Young leaves</tissue>
    </source>
</reference>
<proteinExistence type="predicted"/>
<evidence type="ECO:0000313" key="1">
    <source>
        <dbReference type="EMBL" id="PNX91485.1"/>
    </source>
</evidence>
<dbReference type="Proteomes" id="UP000236291">
    <property type="component" value="Unassembled WGS sequence"/>
</dbReference>
<evidence type="ECO:0000313" key="2">
    <source>
        <dbReference type="Proteomes" id="UP000236291"/>
    </source>
</evidence>